<proteinExistence type="predicted"/>
<keyword evidence="2" id="KW-1003">Cell membrane</keyword>
<dbReference type="CDD" id="cd16015">
    <property type="entry name" value="LTA_synthase"/>
    <property type="match status" value="1"/>
</dbReference>
<dbReference type="EMBL" id="VOSL01000024">
    <property type="protein sequence ID" value="TXD40688.1"/>
    <property type="molecule type" value="Genomic_DNA"/>
</dbReference>
<evidence type="ECO:0000256" key="1">
    <source>
        <dbReference type="ARBA" id="ARBA00004651"/>
    </source>
</evidence>
<feature type="transmembrane region" description="Helical" evidence="6">
    <location>
        <begin position="240"/>
        <end position="260"/>
    </location>
</feature>
<protein>
    <submittedName>
        <fullName evidence="8">LTA synthase family protein</fullName>
    </submittedName>
</protein>
<evidence type="ECO:0000256" key="4">
    <source>
        <dbReference type="ARBA" id="ARBA00022989"/>
    </source>
</evidence>
<feature type="transmembrane region" description="Helical" evidence="6">
    <location>
        <begin position="119"/>
        <end position="136"/>
    </location>
</feature>
<dbReference type="GO" id="GO:0005886">
    <property type="term" value="C:plasma membrane"/>
    <property type="evidence" value="ECO:0007669"/>
    <property type="project" value="UniProtKB-SubCell"/>
</dbReference>
<dbReference type="PANTHER" id="PTHR47371">
    <property type="entry name" value="LIPOTEICHOIC ACID SYNTHASE"/>
    <property type="match status" value="1"/>
</dbReference>
<keyword evidence="5 6" id="KW-0472">Membrane</keyword>
<evidence type="ECO:0000259" key="7">
    <source>
        <dbReference type="Pfam" id="PF00884"/>
    </source>
</evidence>
<dbReference type="Pfam" id="PF00884">
    <property type="entry name" value="Sulfatase"/>
    <property type="match status" value="1"/>
</dbReference>
<evidence type="ECO:0000256" key="3">
    <source>
        <dbReference type="ARBA" id="ARBA00022692"/>
    </source>
</evidence>
<reference evidence="8 9" key="1">
    <citation type="submission" date="2019-08" db="EMBL/GenBank/DDBJ databases">
        <title>Bradymonadales sp. TMQ2.</title>
        <authorList>
            <person name="Liang Q."/>
        </authorList>
    </citation>
    <scope>NUCLEOTIDE SEQUENCE [LARGE SCALE GENOMIC DNA]</scope>
    <source>
        <strain evidence="8 9">TMQ2</strain>
    </source>
</reference>
<sequence length="837" mass="92656">MCQPQGTAARITHLAHGQPGAHALLPLPPNVPKDAGIWSALGLNLRGTCSPHLYPISRATICSMLRRLQRYLDPAGLRFLLFTALPLLLLLLVLKLARVAARGQVEGMLGAVDLFKSELLFGLGFALVGVSLLGWIKNSRARAGVSAGLSVVAALVAGVDIIANHFYLSTGSTLDASLFMFSLQNFSETWNVISSEVPIWTLGGLFIALGFFALGPVLLGPRFSPNAPLASDTSPGALAAPAMFASAAFLIALACTPPLAEPYAPFARASVVNLGLSALDLGSDEDVAIIERPDLTQASLTLANSAKGDAPRHLAFIILESTRARSTSVYNPELNTTPFLAELAEKSLVAERAYAVVPHTSKALVAMLCGIEPQLNMPITEAFPGAIPAPCLADLLRDQGYATAFFQSATEHFEGRRQLIDNMGYDYFLPVDEMSTRGFGKANYFGYEDDVMLAPSESWLRRNLDSPTFTTYLTLTPHHHYVIPDRYGKHKFDADKELNKYHNAVRYVDHFVDNIIKQYKELGLYDDTLFVVVGDHGEGFGEHGRRQHDNVIYEEGVRVPMMLYAPHNLELAGRIEEPISHIDLLPTLVNLLGFDLSKRFPGFDIREIPENRAVFAQCWYERRCMASIRGDDKYIHHFGTQPDERFNLNDDPLEERSVINLHDDNHVRVRELVTWRASVNAWHEHENAILLDKVVYDELPPIANQVNVKLGDFARIRGFDVSTDVMRPGENVTFTYVFEALSEIPEGWGLFVHAEGPGRTKFLDHVTASGLYPLQVWKPGDLVVDQHSFVVPGHWKDGEFNLRIGIYHRKKGRVEVSGDVPITDDKRATLITLPVER</sequence>
<evidence type="ECO:0000256" key="2">
    <source>
        <dbReference type="ARBA" id="ARBA00022475"/>
    </source>
</evidence>
<organism evidence="8 9">
    <name type="scientific">Lujinxingia vulgaris</name>
    <dbReference type="NCBI Taxonomy" id="2600176"/>
    <lineage>
        <taxon>Bacteria</taxon>
        <taxon>Deltaproteobacteria</taxon>
        <taxon>Bradymonadales</taxon>
        <taxon>Lujinxingiaceae</taxon>
        <taxon>Lujinxingia</taxon>
    </lineage>
</organism>
<dbReference type="InterPro" id="IPR050448">
    <property type="entry name" value="OpgB/LTA_synthase_biosynth"/>
</dbReference>
<evidence type="ECO:0000313" key="9">
    <source>
        <dbReference type="Proteomes" id="UP000321046"/>
    </source>
</evidence>
<dbReference type="PANTHER" id="PTHR47371:SF3">
    <property type="entry name" value="PHOSPHOGLYCEROL TRANSFERASE I"/>
    <property type="match status" value="1"/>
</dbReference>
<gene>
    <name evidence="8" type="ORF">FRC96_05430</name>
</gene>
<keyword evidence="4 6" id="KW-1133">Transmembrane helix</keyword>
<feature type="domain" description="Sulfatase N-terminal" evidence="7">
    <location>
        <begin position="316"/>
        <end position="593"/>
    </location>
</feature>
<comment type="caution">
    <text evidence="8">The sequence shown here is derived from an EMBL/GenBank/DDBJ whole genome shotgun (WGS) entry which is preliminary data.</text>
</comment>
<feature type="transmembrane region" description="Helical" evidence="6">
    <location>
        <begin position="75"/>
        <end position="99"/>
    </location>
</feature>
<comment type="subcellular location">
    <subcellularLocation>
        <location evidence="1">Cell membrane</location>
        <topology evidence="1">Multi-pass membrane protein</topology>
    </subcellularLocation>
</comment>
<dbReference type="AlphaFoldDB" id="A0A5C6XR22"/>
<dbReference type="Gene3D" id="3.40.720.10">
    <property type="entry name" value="Alkaline Phosphatase, subunit A"/>
    <property type="match status" value="1"/>
</dbReference>
<accession>A0A5C6XR22</accession>
<evidence type="ECO:0000313" key="8">
    <source>
        <dbReference type="EMBL" id="TXD40688.1"/>
    </source>
</evidence>
<dbReference type="SUPFAM" id="SSF53649">
    <property type="entry name" value="Alkaline phosphatase-like"/>
    <property type="match status" value="1"/>
</dbReference>
<dbReference type="Proteomes" id="UP000321046">
    <property type="component" value="Unassembled WGS sequence"/>
</dbReference>
<name>A0A5C6XR22_9DELT</name>
<keyword evidence="3 6" id="KW-0812">Transmembrane</keyword>
<feature type="transmembrane region" description="Helical" evidence="6">
    <location>
        <begin position="199"/>
        <end position="219"/>
    </location>
</feature>
<dbReference type="InterPro" id="IPR000917">
    <property type="entry name" value="Sulfatase_N"/>
</dbReference>
<evidence type="ECO:0000256" key="5">
    <source>
        <dbReference type="ARBA" id="ARBA00023136"/>
    </source>
</evidence>
<evidence type="ECO:0000256" key="6">
    <source>
        <dbReference type="SAM" id="Phobius"/>
    </source>
</evidence>
<dbReference type="InterPro" id="IPR017850">
    <property type="entry name" value="Alkaline_phosphatase_core_sf"/>
</dbReference>
<feature type="transmembrane region" description="Helical" evidence="6">
    <location>
        <begin position="148"/>
        <end position="168"/>
    </location>
</feature>